<reference evidence="1" key="1">
    <citation type="submission" date="2023-09" db="UniProtKB">
        <authorList>
            <consortium name="Ensembl"/>
        </authorList>
    </citation>
    <scope>IDENTIFICATION</scope>
</reference>
<protein>
    <submittedName>
        <fullName evidence="1">Uncharacterized protein</fullName>
    </submittedName>
</protein>
<dbReference type="AlphaFoldDB" id="A0A3B4YYX5"/>
<sequence length="62" mass="7000">LLCLSPPADSGPFPPHWTHLCLSMAMFPVNPSKLISQYLLTAVLLRKQMRLAKRGKEVELVR</sequence>
<name>A0A3B4YYX5_9TELE</name>
<organism evidence="1">
    <name type="scientific">Stegastes partitus</name>
    <name type="common">bicolor damselfish</name>
    <dbReference type="NCBI Taxonomy" id="144197"/>
    <lineage>
        <taxon>Eukaryota</taxon>
        <taxon>Metazoa</taxon>
        <taxon>Chordata</taxon>
        <taxon>Craniata</taxon>
        <taxon>Vertebrata</taxon>
        <taxon>Euteleostomi</taxon>
        <taxon>Actinopterygii</taxon>
        <taxon>Neopterygii</taxon>
        <taxon>Teleostei</taxon>
        <taxon>Neoteleostei</taxon>
        <taxon>Acanthomorphata</taxon>
        <taxon>Ovalentaria</taxon>
        <taxon>Pomacentridae</taxon>
        <taxon>Stegastes</taxon>
    </lineage>
</organism>
<evidence type="ECO:0000313" key="1">
    <source>
        <dbReference type="Ensembl" id="ENSSPAP00000000126.1"/>
    </source>
</evidence>
<accession>A0A3B4YYX5</accession>
<proteinExistence type="predicted"/>
<dbReference type="Ensembl" id="ENSSPAT00000000129.1">
    <property type="protein sequence ID" value="ENSSPAP00000000126.1"/>
    <property type="gene ID" value="ENSSPAG00000000118.1"/>
</dbReference>